<proteinExistence type="predicted"/>
<name>A8SAA2_9FIRM</name>
<dbReference type="EMBL" id="ABED02000024">
    <property type="protein sequence ID" value="EDP21978.1"/>
    <property type="molecule type" value="Genomic_DNA"/>
</dbReference>
<gene>
    <name evidence="2" type="ORF">FAEPRAM212_01299</name>
</gene>
<keyword evidence="1" id="KW-0472">Membrane</keyword>
<keyword evidence="1" id="KW-1133">Transmembrane helix</keyword>
<comment type="caution">
    <text evidence="2">The sequence shown here is derived from an EMBL/GenBank/DDBJ whole genome shotgun (WGS) entry which is preliminary data.</text>
</comment>
<feature type="transmembrane region" description="Helical" evidence="1">
    <location>
        <begin position="15"/>
        <end position="39"/>
    </location>
</feature>
<protein>
    <submittedName>
        <fullName evidence="2">Uncharacterized protein</fullName>
    </submittedName>
</protein>
<reference evidence="2 3" key="1">
    <citation type="submission" date="2007-09" db="EMBL/GenBank/DDBJ databases">
        <title>Draft genome sequence of Faecalibacterium prausnitzii M21/2.</title>
        <authorList>
            <person name="Sudarsanam P."/>
            <person name="Ley R."/>
            <person name="Guruge J."/>
            <person name="Turnbaugh P.J."/>
            <person name="Mahowald M."/>
            <person name="Liep D."/>
            <person name="Gordon J."/>
        </authorList>
    </citation>
    <scope>NUCLEOTIDE SEQUENCE [LARGE SCALE GENOMIC DNA]</scope>
    <source>
        <strain evidence="2 3">M21/2</strain>
    </source>
</reference>
<evidence type="ECO:0000313" key="3">
    <source>
        <dbReference type="Proteomes" id="UP000005945"/>
    </source>
</evidence>
<reference evidence="2 3" key="2">
    <citation type="submission" date="2007-09" db="EMBL/GenBank/DDBJ databases">
        <authorList>
            <person name="Fulton L."/>
            <person name="Clifton S."/>
            <person name="Fulton B."/>
            <person name="Xu J."/>
            <person name="Minx P."/>
            <person name="Pepin K.H."/>
            <person name="Johnson M."/>
            <person name="Thiruvilangam P."/>
            <person name="Bhonagiri V."/>
            <person name="Nash W.E."/>
            <person name="Mardis E.R."/>
            <person name="Wilson R.K."/>
        </authorList>
    </citation>
    <scope>NUCLEOTIDE SEQUENCE [LARGE SCALE GENOMIC DNA]</scope>
    <source>
        <strain evidence="2 3">M21/2</strain>
    </source>
</reference>
<evidence type="ECO:0000256" key="1">
    <source>
        <dbReference type="SAM" id="Phobius"/>
    </source>
</evidence>
<evidence type="ECO:0000313" key="2">
    <source>
        <dbReference type="EMBL" id="EDP21978.1"/>
    </source>
</evidence>
<sequence>MLTMCFLYGRYAKNFLYFLAIRFYTGCGVYAFFPFIVVIEEDFCNE</sequence>
<dbReference type="Proteomes" id="UP000005945">
    <property type="component" value="Unassembled WGS sequence"/>
</dbReference>
<dbReference type="HOGENOM" id="CLU_3183912_0_0_9"/>
<keyword evidence="1" id="KW-0812">Transmembrane</keyword>
<dbReference type="AlphaFoldDB" id="A8SAA2"/>
<organism evidence="2 3">
    <name type="scientific">Faecalibacterium prausnitzii M21/2</name>
    <dbReference type="NCBI Taxonomy" id="411485"/>
    <lineage>
        <taxon>Bacteria</taxon>
        <taxon>Bacillati</taxon>
        <taxon>Bacillota</taxon>
        <taxon>Clostridia</taxon>
        <taxon>Eubacteriales</taxon>
        <taxon>Oscillospiraceae</taxon>
        <taxon>Faecalibacterium</taxon>
    </lineage>
</organism>
<accession>A8SAA2</accession>